<reference evidence="4" key="1">
    <citation type="submission" date="2016-11" db="EMBL/GenBank/DDBJ databases">
        <authorList>
            <person name="Varghese N."/>
            <person name="Submissions S."/>
        </authorList>
    </citation>
    <scope>NUCLEOTIDE SEQUENCE [LARGE SCALE GENOMIC DNA]</scope>
    <source>
        <strain evidence="4">DSM 9756</strain>
    </source>
</reference>
<keyword evidence="2" id="KW-0472">Membrane</keyword>
<keyword evidence="1" id="KW-0802">TPR repeat</keyword>
<gene>
    <name evidence="3" type="ORF">SAMN02745206_03310</name>
</gene>
<dbReference type="Proteomes" id="UP000184076">
    <property type="component" value="Unassembled WGS sequence"/>
</dbReference>
<name>A0A1M5HA85_9BACT</name>
<keyword evidence="4" id="KW-1185">Reference proteome</keyword>
<evidence type="ECO:0000256" key="1">
    <source>
        <dbReference type="PROSITE-ProRule" id="PRU00339"/>
    </source>
</evidence>
<keyword evidence="2" id="KW-1133">Transmembrane helix</keyword>
<proteinExistence type="predicted"/>
<dbReference type="InterPro" id="IPR019734">
    <property type="entry name" value="TPR_rpt"/>
</dbReference>
<dbReference type="AlphaFoldDB" id="A0A1M5HA85"/>
<dbReference type="Pfam" id="PF13431">
    <property type="entry name" value="TPR_17"/>
    <property type="match status" value="1"/>
</dbReference>
<evidence type="ECO:0000313" key="3">
    <source>
        <dbReference type="EMBL" id="SHG12672.1"/>
    </source>
</evidence>
<dbReference type="InterPro" id="IPR011990">
    <property type="entry name" value="TPR-like_helical_dom_sf"/>
</dbReference>
<dbReference type="SUPFAM" id="SSF48452">
    <property type="entry name" value="TPR-like"/>
    <property type="match status" value="1"/>
</dbReference>
<protein>
    <submittedName>
        <fullName evidence="3">TPR repeat-containing protein</fullName>
    </submittedName>
</protein>
<dbReference type="OrthoDB" id="655905at2"/>
<evidence type="ECO:0000256" key="2">
    <source>
        <dbReference type="SAM" id="Phobius"/>
    </source>
</evidence>
<feature type="transmembrane region" description="Helical" evidence="2">
    <location>
        <begin position="43"/>
        <end position="62"/>
    </location>
</feature>
<feature type="transmembrane region" description="Helical" evidence="2">
    <location>
        <begin position="18"/>
        <end position="36"/>
    </location>
</feature>
<dbReference type="RefSeq" id="WP_073041467.1">
    <property type="nucleotide sequence ID" value="NZ_FQVB01000043.1"/>
</dbReference>
<evidence type="ECO:0000313" key="4">
    <source>
        <dbReference type="Proteomes" id="UP000184076"/>
    </source>
</evidence>
<organism evidence="3 4">
    <name type="scientific">Desulfacinum infernum DSM 9756</name>
    <dbReference type="NCBI Taxonomy" id="1121391"/>
    <lineage>
        <taxon>Bacteria</taxon>
        <taxon>Pseudomonadati</taxon>
        <taxon>Thermodesulfobacteriota</taxon>
        <taxon>Syntrophobacteria</taxon>
        <taxon>Syntrophobacterales</taxon>
        <taxon>Syntrophobacteraceae</taxon>
        <taxon>Desulfacinum</taxon>
    </lineage>
</organism>
<dbReference type="EMBL" id="FQVB01000043">
    <property type="protein sequence ID" value="SHG12672.1"/>
    <property type="molecule type" value="Genomic_DNA"/>
</dbReference>
<sequence length="293" mass="31864">METASSPRLSFRWDPSQALYPAAGFLLGTAAGGGAWTTQAHGLAVALWFASLPWLLFALWILHAPYAVISGDWLAFGPFPLFVRTFRRRDVCAVHAAGPCHLILELRSGGRYTIPLMPLPGEQRLLLSAVLKRWAGGTFPSTGDTESGNGLPAALDQVEDLLRRGKDEEAGKLLEEVVRKHQAVEPRLFLLRGFLDSRRGAFVQAVLAYEAALEIDPNLHEAYYYKALALDRAGKSKEALAAYRAFAAVADEAADRKLLDVIAERTRQLEDGVFLPSTPLPRKAGGDKGQGSG</sequence>
<dbReference type="PROSITE" id="PS50005">
    <property type="entry name" value="TPR"/>
    <property type="match status" value="1"/>
</dbReference>
<dbReference type="Gene3D" id="1.25.40.10">
    <property type="entry name" value="Tetratricopeptide repeat domain"/>
    <property type="match status" value="1"/>
</dbReference>
<keyword evidence="2" id="KW-0812">Transmembrane</keyword>
<accession>A0A1M5HA85</accession>
<feature type="repeat" description="TPR" evidence="1">
    <location>
        <begin position="186"/>
        <end position="219"/>
    </location>
</feature>